<protein>
    <recommendedName>
        <fullName evidence="8">L-lactate permease</fullName>
    </recommendedName>
</protein>
<keyword evidence="6 8" id="KW-1133">Transmembrane helix</keyword>
<dbReference type="RefSeq" id="WP_166011557.1">
    <property type="nucleotide sequence ID" value="NZ_CP049888.1"/>
</dbReference>
<evidence type="ECO:0000256" key="8">
    <source>
        <dbReference type="RuleBase" id="RU365092"/>
    </source>
</evidence>
<dbReference type="GO" id="GO:0015129">
    <property type="term" value="F:lactate transmembrane transporter activity"/>
    <property type="evidence" value="ECO:0007669"/>
    <property type="project" value="UniProtKB-UniRule"/>
</dbReference>
<dbReference type="PANTHER" id="PTHR30003">
    <property type="entry name" value="L-LACTATE PERMEASE"/>
    <property type="match status" value="1"/>
</dbReference>
<name>A0A6G8B1V0_9LACO</name>
<evidence type="ECO:0000256" key="4">
    <source>
        <dbReference type="ARBA" id="ARBA00022475"/>
    </source>
</evidence>
<gene>
    <name evidence="9" type="ORF">G7084_07835</name>
</gene>
<feature type="transmembrane region" description="Helical" evidence="8">
    <location>
        <begin position="124"/>
        <end position="146"/>
    </location>
</feature>
<evidence type="ECO:0000256" key="7">
    <source>
        <dbReference type="ARBA" id="ARBA00023136"/>
    </source>
</evidence>
<feature type="transmembrane region" description="Helical" evidence="8">
    <location>
        <begin position="246"/>
        <end position="266"/>
    </location>
</feature>
<organism evidence="9 10">
    <name type="scientific">Weissella coleopterorum</name>
    <dbReference type="NCBI Taxonomy" id="2714949"/>
    <lineage>
        <taxon>Bacteria</taxon>
        <taxon>Bacillati</taxon>
        <taxon>Bacillota</taxon>
        <taxon>Bacilli</taxon>
        <taxon>Lactobacillales</taxon>
        <taxon>Lactobacillaceae</taxon>
        <taxon>Weissella</taxon>
    </lineage>
</organism>
<dbReference type="InterPro" id="IPR003804">
    <property type="entry name" value="Lactate_perm"/>
</dbReference>
<dbReference type="Proteomes" id="UP000500741">
    <property type="component" value="Chromosome"/>
</dbReference>
<feature type="transmembrane region" description="Helical" evidence="8">
    <location>
        <begin position="512"/>
        <end position="531"/>
    </location>
</feature>
<feature type="transmembrane region" description="Helical" evidence="8">
    <location>
        <begin position="153"/>
        <end position="174"/>
    </location>
</feature>
<sequence>MLLIALLAVLLPLILLAGLNLPAAKGMAISAGVVLVTAALFWKMSGLVLLASILQGLHKTLPILWILFGALLMLEVLKKTGAIERINQGFMQVTTDRRVLTVLIVYLFGGLIEGVSGFGTPAMVTAPLMLALGFNPLAAVTLALVGDSTAASFGAVGTPLTVGLSNLSGGASYIQLIGQMITRVELTAGTFVPTLIIWLLIKFFGSKTDDQGKFKEMIPWSLALGLSYSLIAFITVHLIGYEFASIVTPLVVLGLALLSIRLHWLLPASVYQNNFGSAIGKTPADNPETTKTMPLWLAWLPYLIVVLLLLISRTVGSVRYLFGQYLDLSWVQILGFSEINSSWQFLSSPGTILTLAAVIGLILQKRTLKPLVGSAKSVLSGMKLTGFTLAVTLMMVQIFSNSGLNQGDLASMPTYIANAVADVLAPVWPFVAPLLGELGSFITGSATVSTLTFAPIQADVAQQAGLNGQLMMALQVIGAAAGNMICVHNIVAASAVVGLAGQEGQILRRTAIPALVYWILLGITGVFWLLWI</sequence>
<dbReference type="GO" id="GO:0015295">
    <property type="term" value="F:solute:proton symporter activity"/>
    <property type="evidence" value="ECO:0007669"/>
    <property type="project" value="TreeGrafter"/>
</dbReference>
<evidence type="ECO:0000313" key="9">
    <source>
        <dbReference type="EMBL" id="QIL51202.1"/>
    </source>
</evidence>
<feature type="transmembrane region" description="Helical" evidence="8">
    <location>
        <begin position="342"/>
        <end position="363"/>
    </location>
</feature>
<evidence type="ECO:0000256" key="5">
    <source>
        <dbReference type="ARBA" id="ARBA00022692"/>
    </source>
</evidence>
<evidence type="ECO:0000256" key="6">
    <source>
        <dbReference type="ARBA" id="ARBA00022989"/>
    </source>
</evidence>
<feature type="transmembrane region" description="Helical" evidence="8">
    <location>
        <begin position="98"/>
        <end position="118"/>
    </location>
</feature>
<dbReference type="KEGG" id="wco:G7084_07835"/>
<feature type="transmembrane region" description="Helical" evidence="8">
    <location>
        <begin position="384"/>
        <end position="404"/>
    </location>
</feature>
<keyword evidence="5 8" id="KW-0812">Transmembrane</keyword>
<comment type="subcellular location">
    <subcellularLocation>
        <location evidence="1 8">Cell membrane</location>
        <topology evidence="1 8">Multi-pass membrane protein</topology>
    </subcellularLocation>
</comment>
<keyword evidence="10" id="KW-1185">Reference proteome</keyword>
<evidence type="ECO:0000313" key="10">
    <source>
        <dbReference type="Proteomes" id="UP000500741"/>
    </source>
</evidence>
<evidence type="ECO:0000256" key="3">
    <source>
        <dbReference type="ARBA" id="ARBA00022448"/>
    </source>
</evidence>
<feature type="transmembrane region" description="Helical" evidence="8">
    <location>
        <begin position="59"/>
        <end position="77"/>
    </location>
</feature>
<dbReference type="Pfam" id="PF02652">
    <property type="entry name" value="Lactate_perm"/>
    <property type="match status" value="1"/>
</dbReference>
<dbReference type="EMBL" id="CP049888">
    <property type="protein sequence ID" value="QIL51202.1"/>
    <property type="molecule type" value="Genomic_DNA"/>
</dbReference>
<dbReference type="PANTHER" id="PTHR30003:SF0">
    <property type="entry name" value="GLYCOLATE PERMEASE GLCA-RELATED"/>
    <property type="match status" value="1"/>
</dbReference>
<accession>A0A6G8B1V0</accession>
<keyword evidence="3 8" id="KW-0813">Transport</keyword>
<feature type="transmembrane region" description="Helical" evidence="8">
    <location>
        <begin position="186"/>
        <end position="205"/>
    </location>
</feature>
<dbReference type="GO" id="GO:0005886">
    <property type="term" value="C:plasma membrane"/>
    <property type="evidence" value="ECO:0007669"/>
    <property type="project" value="UniProtKB-SubCell"/>
</dbReference>
<keyword evidence="7 8" id="KW-0472">Membrane</keyword>
<dbReference type="AlphaFoldDB" id="A0A6G8B1V0"/>
<feature type="transmembrane region" description="Helical" evidence="8">
    <location>
        <begin position="299"/>
        <end position="322"/>
    </location>
</feature>
<comment type="similarity">
    <text evidence="2 8">Belongs to the lactate permease family.</text>
</comment>
<feature type="transmembrane region" description="Helical" evidence="8">
    <location>
        <begin position="476"/>
        <end position="500"/>
    </location>
</feature>
<feature type="transmembrane region" description="Helical" evidence="8">
    <location>
        <begin position="217"/>
        <end position="240"/>
    </location>
</feature>
<comment type="function">
    <text evidence="8">Uptake of L-lactate across the membrane. Can also transport D-lactate and glycolate.</text>
</comment>
<evidence type="ECO:0000256" key="1">
    <source>
        <dbReference type="ARBA" id="ARBA00004651"/>
    </source>
</evidence>
<evidence type="ECO:0000256" key="2">
    <source>
        <dbReference type="ARBA" id="ARBA00010100"/>
    </source>
</evidence>
<proteinExistence type="inferred from homology"/>
<keyword evidence="4 8" id="KW-1003">Cell membrane</keyword>
<reference evidence="9 10" key="1">
    <citation type="submission" date="2020-03" db="EMBL/GenBank/DDBJ databases">
        <title>Weissella sp. nov., isolated from Cybister lewisianus.</title>
        <authorList>
            <person name="Hyun D.-W."/>
            <person name="Bae J.-W."/>
        </authorList>
    </citation>
    <scope>NUCLEOTIDE SEQUENCE [LARGE SCALE GENOMIC DNA]</scope>
    <source>
        <strain evidence="9 10">HDW19</strain>
    </source>
</reference>